<keyword evidence="1" id="KW-0812">Transmembrane</keyword>
<evidence type="ECO:0000313" key="3">
    <source>
        <dbReference type="Proteomes" id="UP001139125"/>
    </source>
</evidence>
<feature type="transmembrane region" description="Helical" evidence="1">
    <location>
        <begin position="60"/>
        <end position="78"/>
    </location>
</feature>
<keyword evidence="1" id="KW-0472">Membrane</keyword>
<feature type="transmembrane region" description="Helical" evidence="1">
    <location>
        <begin position="116"/>
        <end position="135"/>
    </location>
</feature>
<dbReference type="RefSeq" id="WP_255134052.1">
    <property type="nucleotide sequence ID" value="NZ_JANDBC010000001.1"/>
</dbReference>
<protein>
    <submittedName>
        <fullName evidence="2">Uncharacterized protein</fullName>
    </submittedName>
</protein>
<dbReference type="AlphaFoldDB" id="A0A9X2L2S6"/>
<accession>A0A9X2L2S6</accession>
<dbReference type="EMBL" id="JANDBC010000001">
    <property type="protein sequence ID" value="MCP9291263.1"/>
    <property type="molecule type" value="Genomic_DNA"/>
</dbReference>
<feature type="transmembrane region" description="Helical" evidence="1">
    <location>
        <begin position="5"/>
        <end position="23"/>
    </location>
</feature>
<feature type="transmembrane region" description="Helical" evidence="1">
    <location>
        <begin position="196"/>
        <end position="212"/>
    </location>
</feature>
<evidence type="ECO:0000313" key="2">
    <source>
        <dbReference type="EMBL" id="MCP9291263.1"/>
    </source>
</evidence>
<feature type="transmembrane region" description="Helical" evidence="1">
    <location>
        <begin position="29"/>
        <end position="48"/>
    </location>
</feature>
<reference evidence="2" key="1">
    <citation type="submission" date="2022-06" db="EMBL/GenBank/DDBJ databases">
        <title>Gracilimonas sp. CAU 1638 isolated from sea sediment.</title>
        <authorList>
            <person name="Kim W."/>
        </authorList>
    </citation>
    <scope>NUCLEOTIDE SEQUENCE</scope>
    <source>
        <strain evidence="2">CAU 1638</strain>
    </source>
</reference>
<gene>
    <name evidence="2" type="ORF">NM125_06680</name>
</gene>
<proteinExistence type="predicted"/>
<feature type="transmembrane region" description="Helical" evidence="1">
    <location>
        <begin position="170"/>
        <end position="189"/>
    </location>
</feature>
<comment type="caution">
    <text evidence="2">The sequence shown here is derived from an EMBL/GenBank/DDBJ whole genome shotgun (WGS) entry which is preliminary data.</text>
</comment>
<name>A0A9X2L2S6_9BACT</name>
<dbReference type="Proteomes" id="UP001139125">
    <property type="component" value="Unassembled WGS sequence"/>
</dbReference>
<keyword evidence="1" id="KW-1133">Transmembrane helix</keyword>
<evidence type="ECO:0000256" key="1">
    <source>
        <dbReference type="SAM" id="Phobius"/>
    </source>
</evidence>
<organism evidence="2 3">
    <name type="scientific">Gracilimonas sediminicola</name>
    <dbReference type="NCBI Taxonomy" id="2952158"/>
    <lineage>
        <taxon>Bacteria</taxon>
        <taxon>Pseudomonadati</taxon>
        <taxon>Balneolota</taxon>
        <taxon>Balneolia</taxon>
        <taxon>Balneolales</taxon>
        <taxon>Balneolaceae</taxon>
        <taxon>Gracilimonas</taxon>
    </lineage>
</organism>
<sequence>MLKKALPYLIPVLLGIALLPVPLLRDFHFESAALAAVIGCFWASLRAAKAVSDKDFFHSLNVLGFLYLGGLPLFITSLVTGCLTFDGFGFWIFIPLPSVFLGTAIGRLFRSFKFPFPGLFTVGVLLFCGVGVWLIEFFSFPQVYFYNHIWGIWPGPIYDEAVQLSGSFLYFRWITFLWIVLLWVVPNWSQNLQTKLITGFALISLLFSYLNLDEAGIISPRASIKAQLGAVHQTKHFDLYFDENFYSPEEIRYWAAKHEFYFREINNLLNIEWPNDRKIESFLYAHAWQKKKITGAKFTSYVPIWLEQDQLHVAKQQLEGVLKHEMVHVLSKQFGNDLFNGSRSIGLIEGLAEGIAKDASTQSTLHQIVAGEKPFPSSEDMQSALSFSGFYSSAGAISYTTAGSFVAYLLSNYSVDTFKKGYASADLASAYDTSFSALVNSWHQTLDSTALDSVDQQVSEFIFAQRSLFEKNCPHSISKEMRLWDEYRFLLADRDTSSAYQKLDDLYRLFPQNDLVKDAWVRAQLMQGNYEQASDAITPKDTLLALQVLKADALFLTGQVQKADSVLDHISPKIQQSEARNFRFTLQLRADSVQWKHHVQRRYQNIFPDSSAFVELNLPNRMLSLNKVLMENRKSLSLLYARQLLDHNPDSHWFNIYEATVDWLAFWGAFDLAEQWIDLVDEENLRLRYKERLEKQRKWLRFLKAESTVAD</sequence>
<feature type="transmembrane region" description="Helical" evidence="1">
    <location>
        <begin position="90"/>
        <end position="109"/>
    </location>
</feature>
<keyword evidence="3" id="KW-1185">Reference proteome</keyword>